<comment type="similarity">
    <text evidence="1 4">Belongs to the universal ribosomal protein uS9 family.</text>
</comment>
<dbReference type="InterPro" id="IPR020568">
    <property type="entry name" value="Ribosomal_Su5_D2-typ_SF"/>
</dbReference>
<comment type="caution">
    <text evidence="6">The sequence shown here is derived from an EMBL/GenBank/DDBJ whole genome shotgun (WGS) entry which is preliminary data.</text>
</comment>
<evidence type="ECO:0000313" key="7">
    <source>
        <dbReference type="Proteomes" id="UP000182344"/>
    </source>
</evidence>
<dbReference type="InterPro" id="IPR000754">
    <property type="entry name" value="Ribosomal_uS9"/>
</dbReference>
<dbReference type="SUPFAM" id="SSF54211">
    <property type="entry name" value="Ribosomal protein S5 domain 2-like"/>
    <property type="match status" value="1"/>
</dbReference>
<keyword evidence="2 4" id="KW-0689">Ribosomal protein</keyword>
<protein>
    <recommendedName>
        <fullName evidence="5">30S ribosomal protein S9</fullName>
    </recommendedName>
</protein>
<proteinExistence type="inferred from homology"/>
<dbReference type="Gene3D" id="3.30.230.10">
    <property type="match status" value="1"/>
</dbReference>
<dbReference type="InterPro" id="IPR014721">
    <property type="entry name" value="Ribsml_uS5_D2-typ_fold_subgr"/>
</dbReference>
<evidence type="ECO:0000256" key="5">
    <source>
        <dbReference type="RuleBase" id="RU003816"/>
    </source>
</evidence>
<accession>A0A1J5HQE3</accession>
<evidence type="ECO:0000256" key="2">
    <source>
        <dbReference type="ARBA" id="ARBA00022980"/>
    </source>
</evidence>
<organism evidence="6 7">
    <name type="scientific">Candidatus Shapirobacteria bacterium CG2_30_35_20</name>
    <dbReference type="NCBI Taxonomy" id="1805376"/>
    <lineage>
        <taxon>Bacteria</taxon>
        <taxon>Candidatus Shapironibacteriota</taxon>
    </lineage>
</organism>
<dbReference type="AlphaFoldDB" id="A0A1J5HQE3"/>
<dbReference type="PANTHER" id="PTHR21569:SF1">
    <property type="entry name" value="SMALL RIBOSOMAL SUBUNIT PROTEIN US9M"/>
    <property type="match status" value="1"/>
</dbReference>
<evidence type="ECO:0000256" key="4">
    <source>
        <dbReference type="RuleBase" id="RU003815"/>
    </source>
</evidence>
<dbReference type="GO" id="GO:0003735">
    <property type="term" value="F:structural constituent of ribosome"/>
    <property type="evidence" value="ECO:0007669"/>
    <property type="project" value="InterPro"/>
</dbReference>
<sequence>MVTKSNKKYTSALGRRKSAVARLKLFTGKEVSMVNGKTLEAYFPTTHTFVGKPFIETKTIGKYYFEAKIIGGGKEGQREALTLAIARALKKIDIDFNLVLRQAGLLTVDSRVRERRMIGTGGKARRQKQSPKR</sequence>
<dbReference type="EMBL" id="MNZO01000015">
    <property type="protein sequence ID" value="OIP87549.1"/>
    <property type="molecule type" value="Genomic_DNA"/>
</dbReference>
<name>A0A1J5HQE3_9BACT</name>
<dbReference type="GO" id="GO:0003723">
    <property type="term" value="F:RNA binding"/>
    <property type="evidence" value="ECO:0007669"/>
    <property type="project" value="TreeGrafter"/>
</dbReference>
<reference evidence="6 7" key="1">
    <citation type="journal article" date="2016" name="Environ. Microbiol.">
        <title>Genomic resolution of a cold subsurface aquifer community provides metabolic insights for novel microbes adapted to high CO concentrations.</title>
        <authorList>
            <person name="Probst A.J."/>
            <person name="Castelle C.J."/>
            <person name="Singh A."/>
            <person name="Brown C.T."/>
            <person name="Anantharaman K."/>
            <person name="Sharon I."/>
            <person name="Hug L.A."/>
            <person name="Burstein D."/>
            <person name="Emerson J.B."/>
            <person name="Thomas B.C."/>
            <person name="Banfield J.F."/>
        </authorList>
    </citation>
    <scope>NUCLEOTIDE SEQUENCE [LARGE SCALE GENOMIC DNA]</scope>
    <source>
        <strain evidence="6">CG2_30_35_20</strain>
    </source>
</reference>
<dbReference type="PROSITE" id="PS00360">
    <property type="entry name" value="RIBOSOMAL_S9"/>
    <property type="match status" value="1"/>
</dbReference>
<dbReference type="PANTHER" id="PTHR21569">
    <property type="entry name" value="RIBOSOMAL PROTEIN S9"/>
    <property type="match status" value="1"/>
</dbReference>
<dbReference type="STRING" id="1805376.AUK05_01020"/>
<keyword evidence="3 4" id="KW-0687">Ribonucleoprotein</keyword>
<dbReference type="GO" id="GO:0006412">
    <property type="term" value="P:translation"/>
    <property type="evidence" value="ECO:0007669"/>
    <property type="project" value="InterPro"/>
</dbReference>
<evidence type="ECO:0000256" key="1">
    <source>
        <dbReference type="ARBA" id="ARBA00005251"/>
    </source>
</evidence>
<dbReference type="GO" id="GO:0015935">
    <property type="term" value="C:small ribosomal subunit"/>
    <property type="evidence" value="ECO:0007669"/>
    <property type="project" value="TreeGrafter"/>
</dbReference>
<evidence type="ECO:0000256" key="3">
    <source>
        <dbReference type="ARBA" id="ARBA00023274"/>
    </source>
</evidence>
<dbReference type="InterPro" id="IPR020574">
    <property type="entry name" value="Ribosomal_uS9_CS"/>
</dbReference>
<evidence type="ECO:0000313" key="6">
    <source>
        <dbReference type="EMBL" id="OIP87549.1"/>
    </source>
</evidence>
<dbReference type="Pfam" id="PF00380">
    <property type="entry name" value="Ribosomal_S9"/>
    <property type="match status" value="1"/>
</dbReference>
<gene>
    <name evidence="6" type="ORF">AUK05_01020</name>
</gene>
<dbReference type="Proteomes" id="UP000182344">
    <property type="component" value="Unassembled WGS sequence"/>
</dbReference>